<dbReference type="AlphaFoldDB" id="S8EKH9"/>
<keyword evidence="3 6" id="KW-0963">Cytoplasm</keyword>
<dbReference type="GO" id="GO:0060090">
    <property type="term" value="F:molecular adaptor activity"/>
    <property type="evidence" value="ECO:0007669"/>
    <property type="project" value="TreeGrafter"/>
</dbReference>
<dbReference type="GO" id="GO:0034045">
    <property type="term" value="C:phagophore assembly site membrane"/>
    <property type="evidence" value="ECO:0007669"/>
    <property type="project" value="UniProtKB-SubCell"/>
</dbReference>
<reference evidence="10 11" key="1">
    <citation type="journal article" date="2012" name="Science">
        <title>The Paleozoic origin of enzymatic lignin decomposition reconstructed from 31 fungal genomes.</title>
        <authorList>
            <person name="Floudas D."/>
            <person name="Binder M."/>
            <person name="Riley R."/>
            <person name="Barry K."/>
            <person name="Blanchette R.A."/>
            <person name="Henrissat B."/>
            <person name="Martinez A.T."/>
            <person name="Otillar R."/>
            <person name="Spatafora J.W."/>
            <person name="Yadav J.S."/>
            <person name="Aerts A."/>
            <person name="Benoit I."/>
            <person name="Boyd A."/>
            <person name="Carlson A."/>
            <person name="Copeland A."/>
            <person name="Coutinho P.M."/>
            <person name="de Vries R.P."/>
            <person name="Ferreira P."/>
            <person name="Findley K."/>
            <person name="Foster B."/>
            <person name="Gaskell J."/>
            <person name="Glotzer D."/>
            <person name="Gorecki P."/>
            <person name="Heitman J."/>
            <person name="Hesse C."/>
            <person name="Hori C."/>
            <person name="Igarashi K."/>
            <person name="Jurgens J.A."/>
            <person name="Kallen N."/>
            <person name="Kersten P."/>
            <person name="Kohler A."/>
            <person name="Kuees U."/>
            <person name="Kumar T.K.A."/>
            <person name="Kuo A."/>
            <person name="LaButti K."/>
            <person name="Larrondo L.F."/>
            <person name="Lindquist E."/>
            <person name="Ling A."/>
            <person name="Lombard V."/>
            <person name="Lucas S."/>
            <person name="Lundell T."/>
            <person name="Martin R."/>
            <person name="McLaughlin D.J."/>
            <person name="Morgenstern I."/>
            <person name="Morin E."/>
            <person name="Murat C."/>
            <person name="Nagy L.G."/>
            <person name="Nolan M."/>
            <person name="Ohm R.A."/>
            <person name="Patyshakuliyeva A."/>
            <person name="Rokas A."/>
            <person name="Ruiz-Duenas F.J."/>
            <person name="Sabat G."/>
            <person name="Salamov A."/>
            <person name="Samejima M."/>
            <person name="Schmutz J."/>
            <person name="Slot J.C."/>
            <person name="St John F."/>
            <person name="Stenlid J."/>
            <person name="Sun H."/>
            <person name="Sun S."/>
            <person name="Syed K."/>
            <person name="Tsang A."/>
            <person name="Wiebenga A."/>
            <person name="Young D."/>
            <person name="Pisabarro A."/>
            <person name="Eastwood D.C."/>
            <person name="Martin F."/>
            <person name="Cullen D."/>
            <person name="Grigoriev I.V."/>
            <person name="Hibbett D.S."/>
        </authorList>
    </citation>
    <scope>NUCLEOTIDE SEQUENCE</scope>
    <source>
        <strain evidence="11">FP-58527</strain>
    </source>
</reference>
<dbReference type="GO" id="GO:0034727">
    <property type="term" value="P:piecemeal microautophagy of the nucleus"/>
    <property type="evidence" value="ECO:0007669"/>
    <property type="project" value="TreeGrafter"/>
</dbReference>
<evidence type="ECO:0000256" key="6">
    <source>
        <dbReference type="RuleBase" id="RU368080"/>
    </source>
</evidence>
<dbReference type="InParanoid" id="S8EKH9"/>
<keyword evidence="11" id="KW-1185">Reference proteome</keyword>
<evidence type="ECO:0000256" key="7">
    <source>
        <dbReference type="SAM" id="Coils"/>
    </source>
</evidence>
<comment type="similarity">
    <text evidence="1 6">Belongs to the ATG17 family.</text>
</comment>
<keyword evidence="4 6" id="KW-0072">Autophagy</keyword>
<dbReference type="OrthoDB" id="1937984at2759"/>
<protein>
    <recommendedName>
        <fullName evidence="2 6">Autophagy-related protein 17</fullName>
    </recommendedName>
</protein>
<evidence type="ECO:0000256" key="2">
    <source>
        <dbReference type="ARBA" id="ARBA00013806"/>
    </source>
</evidence>
<feature type="region of interest" description="Disordered" evidence="8">
    <location>
        <begin position="123"/>
        <end position="159"/>
    </location>
</feature>
<dbReference type="STRING" id="743788.S8EKH9"/>
<dbReference type="GO" id="GO:0030295">
    <property type="term" value="F:protein kinase activator activity"/>
    <property type="evidence" value="ECO:0007669"/>
    <property type="project" value="TreeGrafter"/>
</dbReference>
<comment type="subcellular location">
    <subcellularLocation>
        <location evidence="6">Cytoplasm</location>
    </subcellularLocation>
    <subcellularLocation>
        <location evidence="6">Preautophagosomal structure membrane</location>
        <topology evidence="6">Peripheral membrane protein</topology>
    </subcellularLocation>
</comment>
<dbReference type="eggNOG" id="ENOG502RYHP">
    <property type="taxonomic scope" value="Eukaryota"/>
</dbReference>
<dbReference type="Pfam" id="PF04108">
    <property type="entry name" value="ATG17_like"/>
    <property type="match status" value="1"/>
</dbReference>
<feature type="compositionally biased region" description="Polar residues" evidence="8">
    <location>
        <begin position="150"/>
        <end position="159"/>
    </location>
</feature>
<keyword evidence="5" id="KW-0472">Membrane</keyword>
<evidence type="ECO:0000256" key="4">
    <source>
        <dbReference type="ARBA" id="ARBA00023006"/>
    </source>
</evidence>
<evidence type="ECO:0000259" key="9">
    <source>
        <dbReference type="Pfam" id="PF04108"/>
    </source>
</evidence>
<evidence type="ECO:0000256" key="1">
    <source>
        <dbReference type="ARBA" id="ARBA00006259"/>
    </source>
</evidence>
<dbReference type="FunCoup" id="S8EKH9">
    <property type="interactions" value="18"/>
</dbReference>
<evidence type="ECO:0000313" key="11">
    <source>
        <dbReference type="Proteomes" id="UP000015241"/>
    </source>
</evidence>
<accession>S8EKH9</accession>
<dbReference type="EMBL" id="KE504123">
    <property type="protein sequence ID" value="EPT05652.1"/>
    <property type="molecule type" value="Genomic_DNA"/>
</dbReference>
<keyword evidence="7" id="KW-0175">Coiled coil</keyword>
<dbReference type="InterPro" id="IPR007240">
    <property type="entry name" value="Atg17"/>
</dbReference>
<dbReference type="GO" id="GO:0000045">
    <property type="term" value="P:autophagosome assembly"/>
    <property type="evidence" value="ECO:0007669"/>
    <property type="project" value="TreeGrafter"/>
</dbReference>
<evidence type="ECO:0000256" key="5">
    <source>
        <dbReference type="ARBA" id="ARBA00023136"/>
    </source>
</evidence>
<dbReference type="PANTHER" id="PTHR28005">
    <property type="entry name" value="AUTOPHAGY-RELATED PROTEIN 17"/>
    <property type="match status" value="1"/>
</dbReference>
<gene>
    <name evidence="10" type="ORF">FOMPIDRAFT_1021406</name>
</gene>
<proteinExistence type="inferred from homology"/>
<comment type="function">
    <text evidence="6">Autophagy-specific protein that functions in response to autophagy-inducing signals as a scaffold to recruit other ATG proteins to organize preautophagosomal structure (PAS) formation. Modulates the timing and magnitude of the autophagy response, such as the size of the sequestering vesicles. Plays particularly a role in pexophagy and nucleophagy.</text>
</comment>
<organism evidence="10 11">
    <name type="scientific">Fomitopsis schrenkii</name>
    <name type="common">Brown rot fungus</name>
    <dbReference type="NCBI Taxonomy" id="2126942"/>
    <lineage>
        <taxon>Eukaryota</taxon>
        <taxon>Fungi</taxon>
        <taxon>Dikarya</taxon>
        <taxon>Basidiomycota</taxon>
        <taxon>Agaricomycotina</taxon>
        <taxon>Agaricomycetes</taxon>
        <taxon>Polyporales</taxon>
        <taxon>Fomitopsis</taxon>
    </lineage>
</organism>
<feature type="coiled-coil region" evidence="7">
    <location>
        <begin position="299"/>
        <end position="329"/>
    </location>
</feature>
<evidence type="ECO:0000313" key="10">
    <source>
        <dbReference type="EMBL" id="EPT05652.1"/>
    </source>
</evidence>
<evidence type="ECO:0000256" key="8">
    <source>
        <dbReference type="SAM" id="MobiDB-lite"/>
    </source>
</evidence>
<sequence>MSPAQGTSPVSPLGEPHLVSHVLQSKKALQHGEASCLRASTVSSASAQIAVDVMSLDAKVHWIKNAVVEQLKMAAHVAKIIEQKRTQLESAAQEWDTLRSQRTDALDSILETLGDQVVPPAFHTTASPDVSPFGIPQDLDEEQDTRDAQPGTSPTSTLRDVSHCANTRVNGVPTDRSSWKTLRDFVDERAIEDMLDRVESDRSALDTLLARTADHPEYLMASVAAIEDDMPAETSLPLFDSIFTAQEDAKAKMAAHLESLAAHYDQMSDILHDHEAGEELSEEDLREMKRDTEELPAILSELEQNMKAIEDAHEQLLVAKRAIEQHTETLGRTLDDLDELGGIMTDMLEQQEAVETESMEHLNLLHDHLIAIEDLHHRYTSYEYSFNLLLLELARRRRYREDAERLVKSMIIQLNSMVDEELQLREEFKAAHGMYLPDDVCLFVQNAPTRWTVVPQDKEQVEVLPEVDNDLLDKARARIRTTEGGLVGSQSL</sequence>
<dbReference type="PANTHER" id="PTHR28005:SF1">
    <property type="entry name" value="AUTOPHAGY-RELATED PROTEIN 17"/>
    <property type="match status" value="1"/>
</dbReference>
<dbReference type="GO" id="GO:0000422">
    <property type="term" value="P:autophagy of mitochondrion"/>
    <property type="evidence" value="ECO:0007669"/>
    <property type="project" value="TreeGrafter"/>
</dbReference>
<evidence type="ECO:0000256" key="3">
    <source>
        <dbReference type="ARBA" id="ARBA00022490"/>
    </source>
</evidence>
<name>S8EKH9_FOMSC</name>
<dbReference type="HOGENOM" id="CLU_024595_0_0_1"/>
<feature type="domain" description="Autophagy protein ATG17-like" evidence="9">
    <location>
        <begin position="29"/>
        <end position="436"/>
    </location>
</feature>
<dbReference type="InterPro" id="IPR045326">
    <property type="entry name" value="ATG17-like_dom"/>
</dbReference>
<dbReference type="GO" id="GO:1990316">
    <property type="term" value="C:Atg1/ULK1 kinase complex"/>
    <property type="evidence" value="ECO:0007669"/>
    <property type="project" value="TreeGrafter"/>
</dbReference>
<dbReference type="Proteomes" id="UP000015241">
    <property type="component" value="Unassembled WGS sequence"/>
</dbReference>